<dbReference type="Pfam" id="PF00729">
    <property type="entry name" value="Viral_coat"/>
    <property type="match status" value="1"/>
</dbReference>
<evidence type="ECO:0000259" key="7">
    <source>
        <dbReference type="Pfam" id="PF00729"/>
    </source>
</evidence>
<dbReference type="GeneID" id="17699077"/>
<accession>V5LKQ8</accession>
<organism evidence="8 9">
    <name type="scientific">Yam spherical virus</name>
    <dbReference type="NCBI Taxonomy" id="1421055"/>
    <lineage>
        <taxon>Viruses</taxon>
        <taxon>Riboviria</taxon>
        <taxon>Orthornavirae</taxon>
        <taxon>Kitrinoviricota</taxon>
        <taxon>Tolucaviricetes</taxon>
        <taxon>Tolivirales</taxon>
        <taxon>Tombusviridae</taxon>
        <taxon>Procedovirinae</taxon>
        <taxon>Aureusvirus</taxon>
        <taxon>Aureusvirus dioscoreae</taxon>
    </lineage>
</organism>
<dbReference type="GO" id="GO:0039617">
    <property type="term" value="C:T=3 icosahedral viral capsid"/>
    <property type="evidence" value="ECO:0007669"/>
    <property type="project" value="UniProtKB-KW"/>
</dbReference>
<dbReference type="SUPFAM" id="SSF88633">
    <property type="entry name" value="Positive stranded ssRNA viruses"/>
    <property type="match status" value="1"/>
</dbReference>
<dbReference type="Proteomes" id="UP000202630">
    <property type="component" value="Segment"/>
</dbReference>
<dbReference type="OrthoDB" id="10131at10239"/>
<name>V5LKQ8_9TOMB</name>
<evidence type="ECO:0000256" key="3">
    <source>
        <dbReference type="ARBA" id="ARBA00018091"/>
    </source>
</evidence>
<feature type="domain" description="Icosahedral viral capsid protein S" evidence="7">
    <location>
        <begin position="75"/>
        <end position="266"/>
    </location>
</feature>
<comment type="similarity">
    <text evidence="2">Belongs to the icosahedral plant coat protein family.</text>
</comment>
<dbReference type="GO" id="GO:0005198">
    <property type="term" value="F:structural molecule activity"/>
    <property type="evidence" value="ECO:0007669"/>
    <property type="project" value="InterPro"/>
</dbReference>
<dbReference type="Gene3D" id="2.60.120.20">
    <property type="match status" value="1"/>
</dbReference>
<dbReference type="InterPro" id="IPR000937">
    <property type="entry name" value="Capsid_prot_S-dom_vir"/>
</dbReference>
<proteinExistence type="inferred from homology"/>
<evidence type="ECO:0000313" key="8">
    <source>
        <dbReference type="EMBL" id="AHA53611.1"/>
    </source>
</evidence>
<dbReference type="InterPro" id="IPR029053">
    <property type="entry name" value="Viral_coat"/>
</dbReference>
<evidence type="ECO:0000313" key="9">
    <source>
        <dbReference type="Proteomes" id="UP000202630"/>
    </source>
</evidence>
<protein>
    <recommendedName>
        <fullName evidence="3">Capsid protein</fullName>
    </recommendedName>
</protein>
<evidence type="ECO:0000256" key="6">
    <source>
        <dbReference type="ARBA" id="ARBA00023060"/>
    </source>
</evidence>
<keyword evidence="9" id="KW-1185">Reference proteome</keyword>
<keyword evidence="6" id="KW-1142">T=3 icosahedral capsid protein</keyword>
<dbReference type="EMBL" id="KF482072">
    <property type="protein sequence ID" value="AHA53611.1"/>
    <property type="molecule type" value="Genomic_RNA"/>
</dbReference>
<reference evidence="8 9" key="1">
    <citation type="journal article" date="2014" name="Arch. Virol.">
        <title>Characterization of an isometric virus isolated from yam (Dioscorea rotundata) in Nigeria suggests that it belongs to a new species in the genus Aureusvirus.</title>
        <authorList>
            <person name="Menzel W."/>
            <person name="Thottappilly G."/>
            <person name="Winter S."/>
        </authorList>
    </citation>
    <scope>NUCLEOTIDE SEQUENCE [LARGE SCALE GENOMIC DNA]</scope>
</reference>
<evidence type="ECO:0000256" key="5">
    <source>
        <dbReference type="ARBA" id="ARBA00022844"/>
    </source>
</evidence>
<evidence type="ECO:0000256" key="1">
    <source>
        <dbReference type="ARBA" id="ARBA00004328"/>
    </source>
</evidence>
<evidence type="ECO:0000256" key="4">
    <source>
        <dbReference type="ARBA" id="ARBA00022561"/>
    </source>
</evidence>
<comment type="subcellular location">
    <subcellularLocation>
        <location evidence="1">Virion</location>
    </subcellularLocation>
</comment>
<dbReference type="KEGG" id="vg:17699077"/>
<keyword evidence="5" id="KW-0946">Virion</keyword>
<evidence type="ECO:0000256" key="2">
    <source>
        <dbReference type="ARBA" id="ARBA00007446"/>
    </source>
</evidence>
<sequence length="390" mass="42179">MAMIVANNNKAMANIKKAGKGMVLAIGTQMIAANGKRLFWDGVSWVTRKIYNKLAGGVRQNGALVSHPGVLPGGVAAPVAISRTIRGSKPKFIRSKGSVTVSHREYVSQVQGNATGFFRLNHDGANDLYRINPLNSAVTPWLVNIASNFDQYRFTRLQLHYVPFCATTQVGRFAMFFDKDSEDVGPFDRAELANFAHLCETNVWAEGTLNIPVDNVKRFNNDTTVVDPKLIDLGRLGIVTYSTNTNDFIGDVFISYTVELFEAQPTADLMGEIVGSGATVISSRGMNWFTQLPGTSSNTTASFIFKPGTYYVHFICDGALIVNPIVAVVGGGAVLNNKVVFTATEASISATIDISQPSNRVDFNFAGGTFSVWDCFATKVSRSLAITTGT</sequence>
<keyword evidence="4 8" id="KW-0167">Capsid protein</keyword>
<dbReference type="PRINTS" id="PR00233">
    <property type="entry name" value="ICOSAHEDRAL"/>
</dbReference>
<dbReference type="RefSeq" id="YP_008828158.1">
    <property type="nucleotide sequence ID" value="NC_022895.1"/>
</dbReference>